<gene>
    <name evidence="1" type="ORF">MMAD_55020</name>
</gene>
<sequence length="554" mass="61609">MSKDDMHSQGEESVTVALERLALTLGESGAVPLPELVRALERAAERLRTTAIPDEVPSDLVSQAEASRAVGVSRQAVNQWVRNNVVRSYAGNGSNRHGPQVSLAEVAIAANRRSREVPFSSGRRRELLDFLGVVETFTETTAIAANIRDALAENGDEERSPEHIRVLGEFVRASMGVGDQQREFTADGLQLLSDLRPSIVVDDDTVFGSLAQSLRLLIRSGNGIAGFDSPCTALLGLLGAATVGAQYDGAEAEVATNIAVAAEDVWGDDWVARLYDAVFHVAESRPLPLVRYTASLTYLDYNRFLRKAQASGVSINYSRNPGLIVPERLHGAPVFDDIFNRTRIGPHPWNFSSTAAKVGWPSTLDSGVNPFRVFNYEYGFFDPSIHGIRRYCYSTEDVRAELLKNADALPPERRQAYFDVAGDHLVRTLLQPSTELTVVDVLEDFDWWKDHLIRSSPREVLLGLRDERARSVAHALLVSTDFLPQVVEEWRTDDLLSDRMRIYVKNLEFDVIDARYRDDLKRGRVRLIKAGGQQIDEAEAHDLANQEIQFLRAE</sequence>
<evidence type="ECO:0000313" key="2">
    <source>
        <dbReference type="Proteomes" id="UP000466517"/>
    </source>
</evidence>
<dbReference type="AlphaFoldDB" id="A0A7I7XPN0"/>
<name>A0A7I7XPN0_9MYCO</name>
<keyword evidence="2" id="KW-1185">Reference proteome</keyword>
<evidence type="ECO:0008006" key="3">
    <source>
        <dbReference type="Google" id="ProtNLM"/>
    </source>
</evidence>
<keyword evidence="1" id="KW-0614">Plasmid</keyword>
<geneLocation type="plasmid" evidence="2">
    <name>pjcm13574 dna</name>
</geneLocation>
<dbReference type="KEGG" id="mmag:MMAD_55020"/>
<dbReference type="Proteomes" id="UP000466517">
    <property type="component" value="Plasmid pJCM13574"/>
</dbReference>
<dbReference type="EMBL" id="AP022611">
    <property type="protein sequence ID" value="BBZ31207.1"/>
    <property type="molecule type" value="Genomic_DNA"/>
</dbReference>
<proteinExistence type="predicted"/>
<protein>
    <recommendedName>
        <fullName evidence="3">Helix-turn-helix domain-containing protein</fullName>
    </recommendedName>
</protein>
<accession>A0A7I7XPN0</accession>
<reference evidence="1 2" key="1">
    <citation type="journal article" date="2019" name="Emerg. Microbes Infect.">
        <title>Comprehensive subspecies identification of 175 nontuberculous mycobacteria species based on 7547 genomic profiles.</title>
        <authorList>
            <person name="Matsumoto Y."/>
            <person name="Kinjo T."/>
            <person name="Motooka D."/>
            <person name="Nabeya D."/>
            <person name="Jung N."/>
            <person name="Uechi K."/>
            <person name="Horii T."/>
            <person name="Iida T."/>
            <person name="Fujita J."/>
            <person name="Nakamura S."/>
        </authorList>
    </citation>
    <scope>NUCLEOTIDE SEQUENCE [LARGE SCALE GENOMIC DNA]</scope>
    <source>
        <strain evidence="1 2">JCM 13574</strain>
        <plasmid evidence="2">pjcm13574 dna</plasmid>
    </source>
</reference>
<evidence type="ECO:0000313" key="1">
    <source>
        <dbReference type="EMBL" id="BBZ31207.1"/>
    </source>
</evidence>
<organism evidence="1 2">
    <name type="scientific">Mycolicibacterium madagascariense</name>
    <dbReference type="NCBI Taxonomy" id="212765"/>
    <lineage>
        <taxon>Bacteria</taxon>
        <taxon>Bacillati</taxon>
        <taxon>Actinomycetota</taxon>
        <taxon>Actinomycetes</taxon>
        <taxon>Mycobacteriales</taxon>
        <taxon>Mycobacteriaceae</taxon>
        <taxon>Mycolicibacterium</taxon>
    </lineage>
</organism>